<dbReference type="eggNOG" id="ENOG502ZBFP">
    <property type="taxonomic scope" value="Bacteria"/>
</dbReference>
<sequence length="459" mass="51192">MTRRKTIEEHLAPVPASIRRDMLENRNNLAPGAAAVIGRFFSIVKERHEPIEAPGAESFRAAASSESTLGTLLRALDRHAPDVSTAAARQVRAEWYARRPGKARAQHAPCEEALIASWPTSWQAMYPFLRQARIKASSRERYVASISRCARIVNAGGADECLTFYTAYCLGEAFKAGEADVRPITIANYLEGLIALGRLGGVNAESLDGMRYMRDALRDEAELGEKLKVARINGLMKKGGFEYIAKVIGKMRTKADLLPDHSARKALLLQTAACCAVDMNKPARTGDMSQWSIGSDLRRETDGSWHLVWKQEKTGRTTEAGELWPEIGEVLDELILCGRPSRLIHMRYRELTGKNWLTLSDTAKPATWPSERIKAAIEVPSHDLRTLAADYMRRHDPEIAARVIATHLGHGTLEAGKEYSAECKNEAAAQAWQKDRQRIAKQDRVRVDHPRFSFCRPRG</sequence>
<evidence type="ECO:0000313" key="1">
    <source>
        <dbReference type="EMBL" id="SFT70076.1"/>
    </source>
</evidence>
<dbReference type="OrthoDB" id="7743806at2"/>
<evidence type="ECO:0008006" key="3">
    <source>
        <dbReference type="Google" id="ProtNLM"/>
    </source>
</evidence>
<dbReference type="STRING" id="999627.SAMN05216236_105194"/>
<reference evidence="1 2" key="1">
    <citation type="submission" date="2016-10" db="EMBL/GenBank/DDBJ databases">
        <authorList>
            <person name="de Groot N.N."/>
        </authorList>
    </citation>
    <scope>NUCLEOTIDE SEQUENCE [LARGE SCALE GENOMIC DNA]</scope>
    <source>
        <strain evidence="1 2">CGMCC 1.10959</strain>
    </source>
</reference>
<dbReference type="Proteomes" id="UP000182466">
    <property type="component" value="Unassembled WGS sequence"/>
</dbReference>
<proteinExistence type="predicted"/>
<dbReference type="RefSeq" id="WP_051372247.1">
    <property type="nucleotide sequence ID" value="NZ_FPAW01000005.1"/>
</dbReference>
<protein>
    <recommendedName>
        <fullName evidence="3">Tyr recombinase domain-containing protein</fullName>
    </recommendedName>
</protein>
<gene>
    <name evidence="1" type="ORF">SAMN05216236_105194</name>
</gene>
<dbReference type="EMBL" id="FPAW01000005">
    <property type="protein sequence ID" value="SFT70076.1"/>
    <property type="molecule type" value="Genomic_DNA"/>
</dbReference>
<dbReference type="AlphaFoldDB" id="A0A1I7A577"/>
<accession>A0A1I7A577</accession>
<organism evidence="1 2">
    <name type="scientific">Sedimentitalea nanhaiensis</name>
    <dbReference type="NCBI Taxonomy" id="999627"/>
    <lineage>
        <taxon>Bacteria</taxon>
        <taxon>Pseudomonadati</taxon>
        <taxon>Pseudomonadota</taxon>
        <taxon>Alphaproteobacteria</taxon>
        <taxon>Rhodobacterales</taxon>
        <taxon>Paracoccaceae</taxon>
        <taxon>Sedimentitalea</taxon>
    </lineage>
</organism>
<evidence type="ECO:0000313" key="2">
    <source>
        <dbReference type="Proteomes" id="UP000182466"/>
    </source>
</evidence>
<keyword evidence="2" id="KW-1185">Reference proteome</keyword>
<name>A0A1I7A577_9RHOB</name>